<evidence type="ECO:0000259" key="1">
    <source>
        <dbReference type="Pfam" id="PF02579"/>
    </source>
</evidence>
<feature type="domain" description="Dinitrogenase iron-molybdenum cofactor biosynthesis" evidence="1">
    <location>
        <begin position="11"/>
        <end position="100"/>
    </location>
</feature>
<organism evidence="2 3">
    <name type="scientific">Nitratidesulfovibrio vulgaris (strain DP4)</name>
    <name type="common">Desulfovibrio vulgaris</name>
    <dbReference type="NCBI Taxonomy" id="391774"/>
    <lineage>
        <taxon>Bacteria</taxon>
        <taxon>Pseudomonadati</taxon>
        <taxon>Thermodesulfobacteriota</taxon>
        <taxon>Desulfovibrionia</taxon>
        <taxon>Desulfovibrionales</taxon>
        <taxon>Desulfovibrionaceae</taxon>
        <taxon>Nitratidesulfovibrio</taxon>
    </lineage>
</organism>
<sequence length="125" mass="13410">MFKIALPSRDGIVDEHFGHCEYFTLLTVDEGRRVVEEEQLAPPPGCGCKSNIIPVLVEKGVRVLLGGNMGEGAVMKLRQHGIEVVRGASGPVSEVAAKWLAGELADKQELCTAHGHHHEGCGGHH</sequence>
<dbReference type="Gene3D" id="3.30.420.130">
    <property type="entry name" value="Dinitrogenase iron-molybdenum cofactor biosynthesis domain"/>
    <property type="match status" value="1"/>
</dbReference>
<protein>
    <submittedName>
        <fullName evidence="2">Dinitrogenase iron-molybdenum cofactor biosynthesis</fullName>
    </submittedName>
</protein>
<dbReference type="InterPro" id="IPR033913">
    <property type="entry name" value="MTH1175_dom"/>
</dbReference>
<dbReference type="SMR" id="A0A0H3ABP4"/>
<dbReference type="HOGENOM" id="CLU_104194_2_0_7"/>
<dbReference type="InterPro" id="IPR036105">
    <property type="entry name" value="DiNase_FeMo-co_biosyn_sf"/>
</dbReference>
<dbReference type="EMBL" id="CP000527">
    <property type="protein sequence ID" value="ABM29748.1"/>
    <property type="molecule type" value="Genomic_DNA"/>
</dbReference>
<dbReference type="CDD" id="cd00851">
    <property type="entry name" value="MTH1175"/>
    <property type="match status" value="1"/>
</dbReference>
<proteinExistence type="predicted"/>
<accession>A0A0H3ABP4</accession>
<dbReference type="Proteomes" id="UP000009173">
    <property type="component" value="Chromosome"/>
</dbReference>
<name>A0A0H3ABP4_NITV4</name>
<dbReference type="Pfam" id="PF02579">
    <property type="entry name" value="Nitro_FeMo-Co"/>
    <property type="match status" value="1"/>
</dbReference>
<evidence type="ECO:0000313" key="2">
    <source>
        <dbReference type="EMBL" id="ABM29748.1"/>
    </source>
</evidence>
<dbReference type="PANTHER" id="PTHR42983:SF1">
    <property type="entry name" value="IRON-MOLYBDENUM PROTEIN"/>
    <property type="match status" value="1"/>
</dbReference>
<dbReference type="SUPFAM" id="SSF53146">
    <property type="entry name" value="Nitrogenase accessory factor-like"/>
    <property type="match status" value="1"/>
</dbReference>
<evidence type="ECO:0000313" key="3">
    <source>
        <dbReference type="Proteomes" id="UP000009173"/>
    </source>
</evidence>
<dbReference type="InterPro" id="IPR003731">
    <property type="entry name" value="Di-Nase_FeMo-co_biosynth"/>
</dbReference>
<gene>
    <name evidence="2" type="ordered locus">Dvul_2737</name>
</gene>
<dbReference type="AlphaFoldDB" id="A0A0H3ABP4"/>
<dbReference type="PANTHER" id="PTHR42983">
    <property type="entry name" value="DINITROGENASE IRON-MOLYBDENUM COFACTOR PROTEIN-RELATED"/>
    <property type="match status" value="1"/>
</dbReference>
<dbReference type="KEGG" id="dvl:Dvul_2737"/>
<dbReference type="RefSeq" id="WP_010937551.1">
    <property type="nucleotide sequence ID" value="NC_008751.1"/>
</dbReference>
<reference evidence="3" key="1">
    <citation type="journal article" date="2009" name="Environ. Microbiol.">
        <title>Contribution of mobile genetic elements to Desulfovibrio vulgaris genome plasticity.</title>
        <authorList>
            <person name="Walker C.B."/>
            <person name="Stolyar S."/>
            <person name="Chivian D."/>
            <person name="Pinel N."/>
            <person name="Gabster J.A."/>
            <person name="Dehal P.S."/>
            <person name="He Z."/>
            <person name="Yang Z.K."/>
            <person name="Yen H.C."/>
            <person name="Zhou J."/>
            <person name="Wall J.D."/>
            <person name="Hazen T.C."/>
            <person name="Arkin A.P."/>
            <person name="Stahl D.A."/>
        </authorList>
    </citation>
    <scope>NUCLEOTIDE SEQUENCE [LARGE SCALE GENOMIC DNA]</scope>
    <source>
        <strain evidence="3">DP4</strain>
    </source>
</reference>